<accession>A0A2S3QXE6</accession>
<gene>
    <name evidence="1" type="ORF">CRN52_21450</name>
</gene>
<organism evidence="1 2">
    <name type="scientific">Vibrio vulnificus</name>
    <dbReference type="NCBI Taxonomy" id="672"/>
    <lineage>
        <taxon>Bacteria</taxon>
        <taxon>Pseudomonadati</taxon>
        <taxon>Pseudomonadota</taxon>
        <taxon>Gammaproteobacteria</taxon>
        <taxon>Vibrionales</taxon>
        <taxon>Vibrionaceae</taxon>
        <taxon>Vibrio</taxon>
    </lineage>
</organism>
<proteinExistence type="predicted"/>
<protein>
    <submittedName>
        <fullName evidence="1">Uncharacterized protein</fullName>
    </submittedName>
</protein>
<name>A0A2S3QXE6_VIBVL</name>
<dbReference type="RefSeq" id="WP_103201139.1">
    <property type="nucleotide sequence ID" value="NZ_JASMUA010000023.1"/>
</dbReference>
<sequence>MDNIYEDKLFLKYAKEIAVSIIESSPEHLQCIEVLLEPEDGGVSVVQAVSENLDDFFSPNDELLDAAEAFNKYMQENGQKFSLVSFLVFLKENGQWGYKFSIK</sequence>
<dbReference type="Proteomes" id="UP000237466">
    <property type="component" value="Unassembled WGS sequence"/>
</dbReference>
<reference evidence="1 2" key="1">
    <citation type="journal article" date="2018" name="Front. Microbiol.">
        <title>Phylogeny of Vibrio vulnificus from the Analysis of the Core-Genome: Implications for Intra-Species Taxonomy.</title>
        <authorList>
            <person name="Roig F.J."/>
            <person name="Gonzalez-Candelas F."/>
            <person name="Sanjuan E."/>
            <person name="Fouz B."/>
            <person name="Feil E.J."/>
            <person name="Llorens C."/>
            <person name="Baker-Austin C."/>
            <person name="Oliver J.D."/>
            <person name="Danin-Poleg Y."/>
            <person name="Gibas C.J."/>
            <person name="Kashi Y."/>
            <person name="Gulig P.A."/>
            <person name="Morrison S.S."/>
            <person name="Amaro C."/>
        </authorList>
    </citation>
    <scope>NUCLEOTIDE SEQUENCE [LARGE SCALE GENOMIC DNA]</scope>
    <source>
        <strain evidence="1 2">CECT4608</strain>
    </source>
</reference>
<evidence type="ECO:0000313" key="1">
    <source>
        <dbReference type="EMBL" id="POB43059.1"/>
    </source>
</evidence>
<comment type="caution">
    <text evidence="1">The sequence shown here is derived from an EMBL/GenBank/DDBJ whole genome shotgun (WGS) entry which is preliminary data.</text>
</comment>
<dbReference type="AlphaFoldDB" id="A0A2S3QXE6"/>
<dbReference type="EMBL" id="PDGH01000136">
    <property type="protein sequence ID" value="POB43059.1"/>
    <property type="molecule type" value="Genomic_DNA"/>
</dbReference>
<evidence type="ECO:0000313" key="2">
    <source>
        <dbReference type="Proteomes" id="UP000237466"/>
    </source>
</evidence>